<dbReference type="Proteomes" id="UP001442841">
    <property type="component" value="Chromosome"/>
</dbReference>
<sequence>MTTVLAANAAPQALAAHFDATVLPAPAATFAEARAALTGPAPEVYLGGLVDRADVSLLELDETAWNALRAELKERAAEVSAVASVMQDAGRGRLLLFLPADTFVSPSASRAMLGGLTLSLANVVNLGSEGGVVAAAPIAVSATEPPADSALIALAAHLSACDPGEILGRVFEIAGSEIRVRRIPLEIANPNMVVRLRGDESDARTVAAVLGAN</sequence>
<protein>
    <submittedName>
        <fullName evidence="1">Uncharacterized protein</fullName>
    </submittedName>
</protein>
<reference evidence="1 2" key="1">
    <citation type="submission" date="2024-04" db="EMBL/GenBank/DDBJ databases">
        <title>Isolation of an actinomycete strain from pig manure.</title>
        <authorList>
            <person name="Gong T."/>
            <person name="Yu Z."/>
            <person name="An M."/>
            <person name="Wei C."/>
            <person name="Yang W."/>
            <person name="Liu L."/>
        </authorList>
    </citation>
    <scope>NUCLEOTIDE SEQUENCE [LARGE SCALE GENOMIC DNA]</scope>
    <source>
        <strain evidence="1 2">ZF39</strain>
    </source>
</reference>
<name>A0ABZ3FL10_9ACTN</name>
<evidence type="ECO:0000313" key="2">
    <source>
        <dbReference type="Proteomes" id="UP001442841"/>
    </source>
</evidence>
<accession>A0ABZ3FL10</accession>
<keyword evidence="2" id="KW-1185">Reference proteome</keyword>
<organism evidence="1 2">
    <name type="scientific">Ammonicoccus fulvus</name>
    <dbReference type="NCBI Taxonomy" id="3138240"/>
    <lineage>
        <taxon>Bacteria</taxon>
        <taxon>Bacillati</taxon>
        <taxon>Actinomycetota</taxon>
        <taxon>Actinomycetes</taxon>
        <taxon>Propionibacteriales</taxon>
        <taxon>Propionibacteriaceae</taxon>
        <taxon>Ammonicoccus</taxon>
    </lineage>
</organism>
<dbReference type="EMBL" id="CP154795">
    <property type="protein sequence ID" value="XAN06072.1"/>
    <property type="molecule type" value="Genomic_DNA"/>
</dbReference>
<evidence type="ECO:0000313" key="1">
    <source>
        <dbReference type="EMBL" id="XAN06072.1"/>
    </source>
</evidence>
<dbReference type="RefSeq" id="WP_425307511.1">
    <property type="nucleotide sequence ID" value="NZ_CP154795.1"/>
</dbReference>
<proteinExistence type="predicted"/>
<gene>
    <name evidence="1" type="ORF">AADG42_01690</name>
</gene>